<dbReference type="EMBL" id="QXGE01000891">
    <property type="protein sequence ID" value="KAE9301594.1"/>
    <property type="molecule type" value="Genomic_DNA"/>
</dbReference>
<evidence type="ECO:0000313" key="17">
    <source>
        <dbReference type="Proteomes" id="UP000486351"/>
    </source>
</evidence>
<dbReference type="Proteomes" id="UP000433483">
    <property type="component" value="Unassembled WGS sequence"/>
</dbReference>
<evidence type="ECO:0000313" key="10">
    <source>
        <dbReference type="Proteomes" id="UP000429523"/>
    </source>
</evidence>
<evidence type="ECO:0000313" key="12">
    <source>
        <dbReference type="Proteomes" id="UP000437068"/>
    </source>
</evidence>
<dbReference type="EMBL" id="QXGB01000921">
    <property type="protein sequence ID" value="KAE9201101.1"/>
    <property type="molecule type" value="Genomic_DNA"/>
</dbReference>
<evidence type="ECO:0000313" key="3">
    <source>
        <dbReference type="EMBL" id="KAE9100563.1"/>
    </source>
</evidence>
<name>A0A6A3EUI9_9STRA</name>
<evidence type="ECO:0000313" key="16">
    <source>
        <dbReference type="Proteomes" id="UP000476176"/>
    </source>
</evidence>
<dbReference type="Proteomes" id="UP000429523">
    <property type="component" value="Unassembled WGS sequence"/>
</dbReference>
<dbReference type="EMBL" id="QXGF01000986">
    <property type="protein sequence ID" value="KAE8933688.1"/>
    <property type="molecule type" value="Genomic_DNA"/>
</dbReference>
<gene>
    <name evidence="8" type="ORF">PF001_g14383</name>
    <name evidence="7" type="ORF">PF004_g14360</name>
    <name evidence="6" type="ORF">PF005_g15089</name>
    <name evidence="5" type="ORF">PF006_g14130</name>
    <name evidence="4" type="ORF">PF007_g15374</name>
    <name evidence="9" type="ORF">PF008_g10193</name>
    <name evidence="1" type="ORF">PF009_g16313</name>
    <name evidence="3" type="ORF">PF010_g14778</name>
    <name evidence="2" type="ORF">PF011_g13966</name>
</gene>
<dbReference type="Proteomes" id="UP000476176">
    <property type="component" value="Unassembled WGS sequence"/>
</dbReference>
<dbReference type="Proteomes" id="UP000440732">
    <property type="component" value="Unassembled WGS sequence"/>
</dbReference>
<evidence type="ECO:0000313" key="9">
    <source>
        <dbReference type="EMBL" id="KAE9342387.1"/>
    </source>
</evidence>
<evidence type="ECO:0000313" key="13">
    <source>
        <dbReference type="Proteomes" id="UP000440732"/>
    </source>
</evidence>
<reference evidence="10 11" key="1">
    <citation type="submission" date="2018-08" db="EMBL/GenBank/DDBJ databases">
        <title>Genomic investigation of the strawberry pathogen Phytophthora fragariae indicates pathogenicity is determined by transcriptional variation in three key races.</title>
        <authorList>
            <person name="Adams T.M."/>
            <person name="Armitage A.D."/>
            <person name="Sobczyk M.K."/>
            <person name="Bates H.J."/>
            <person name="Dunwell J.M."/>
            <person name="Nellist C.F."/>
            <person name="Harrison R.J."/>
        </authorList>
    </citation>
    <scope>NUCLEOTIDE SEQUENCE [LARGE SCALE GENOMIC DNA]</scope>
    <source>
        <strain evidence="8 12">A4</strain>
        <strain evidence="7 16">BC-23</strain>
        <strain evidence="6 11">NOV-27</strain>
        <strain evidence="5 13">NOV-5</strain>
        <strain evidence="4 14">NOV-71</strain>
        <strain evidence="9 17">NOV-77</strain>
        <strain evidence="1 10">NOV-9</strain>
        <strain evidence="3 18">ONT-3</strain>
        <strain evidence="2 15">SCRP245</strain>
    </source>
</reference>
<dbReference type="AlphaFoldDB" id="A0A6A3EUI9"/>
<dbReference type="Proteomes" id="UP000488956">
    <property type="component" value="Unassembled WGS sequence"/>
</dbReference>
<comment type="caution">
    <text evidence="1">The sequence shown here is derived from an EMBL/GenBank/DDBJ whole genome shotgun (WGS) entry which is preliminary data.</text>
</comment>
<evidence type="ECO:0000313" key="4">
    <source>
        <dbReference type="EMBL" id="KAE9100829.1"/>
    </source>
</evidence>
<organism evidence="1 10">
    <name type="scientific">Phytophthora fragariae</name>
    <dbReference type="NCBI Taxonomy" id="53985"/>
    <lineage>
        <taxon>Eukaryota</taxon>
        <taxon>Sar</taxon>
        <taxon>Stramenopiles</taxon>
        <taxon>Oomycota</taxon>
        <taxon>Peronosporomycetes</taxon>
        <taxon>Peronosporales</taxon>
        <taxon>Peronosporaceae</taxon>
        <taxon>Phytophthora</taxon>
    </lineage>
</organism>
<proteinExistence type="predicted"/>
<dbReference type="EMBL" id="QXFZ01000938">
    <property type="protein sequence ID" value="KAE9100829.1"/>
    <property type="molecule type" value="Genomic_DNA"/>
</dbReference>
<evidence type="ECO:0000313" key="2">
    <source>
        <dbReference type="EMBL" id="KAE9000952.1"/>
    </source>
</evidence>
<sequence>MGGLKVYQRRLRGRSKQNVAAEENVAKAAVAVERGNPSMLVDGAVIVRRRRRRR</sequence>
<evidence type="ECO:0000313" key="7">
    <source>
        <dbReference type="EMBL" id="KAE9216797.1"/>
    </source>
</evidence>
<accession>A0A6A3EUI9</accession>
<dbReference type="EMBL" id="QXFY01000506">
    <property type="protein sequence ID" value="KAE9342387.1"/>
    <property type="molecule type" value="Genomic_DNA"/>
</dbReference>
<dbReference type="EMBL" id="QXGA01000872">
    <property type="protein sequence ID" value="KAE9137701.1"/>
    <property type="molecule type" value="Genomic_DNA"/>
</dbReference>
<keyword evidence="11" id="KW-1185">Reference proteome</keyword>
<evidence type="ECO:0000313" key="5">
    <source>
        <dbReference type="EMBL" id="KAE9137701.1"/>
    </source>
</evidence>
<evidence type="ECO:0000313" key="11">
    <source>
        <dbReference type="Proteomes" id="UP000433483"/>
    </source>
</evidence>
<dbReference type="Proteomes" id="UP000441208">
    <property type="component" value="Unassembled WGS sequence"/>
</dbReference>
<protein>
    <submittedName>
        <fullName evidence="1">Uncharacterized protein</fullName>
    </submittedName>
</protein>
<evidence type="ECO:0000313" key="1">
    <source>
        <dbReference type="EMBL" id="KAE8933688.1"/>
    </source>
</evidence>
<dbReference type="EMBL" id="QXFW01000883">
    <property type="protein sequence ID" value="KAE9000952.1"/>
    <property type="molecule type" value="Genomic_DNA"/>
</dbReference>
<dbReference type="Proteomes" id="UP000460718">
    <property type="component" value="Unassembled WGS sequence"/>
</dbReference>
<dbReference type="EMBL" id="QXGC01000911">
    <property type="protein sequence ID" value="KAE9216797.1"/>
    <property type="molecule type" value="Genomic_DNA"/>
</dbReference>
<evidence type="ECO:0000313" key="8">
    <source>
        <dbReference type="EMBL" id="KAE9301594.1"/>
    </source>
</evidence>
<dbReference type="Proteomes" id="UP000486351">
    <property type="component" value="Unassembled WGS sequence"/>
</dbReference>
<evidence type="ECO:0000313" key="6">
    <source>
        <dbReference type="EMBL" id="KAE9201101.1"/>
    </source>
</evidence>
<evidence type="ECO:0000313" key="18">
    <source>
        <dbReference type="Proteomes" id="UP000488956"/>
    </source>
</evidence>
<evidence type="ECO:0000313" key="15">
    <source>
        <dbReference type="Proteomes" id="UP000460718"/>
    </source>
</evidence>
<evidence type="ECO:0000313" key="14">
    <source>
        <dbReference type="Proteomes" id="UP000441208"/>
    </source>
</evidence>
<dbReference type="Proteomes" id="UP000437068">
    <property type="component" value="Unassembled WGS sequence"/>
</dbReference>
<dbReference type="EMBL" id="QXFX01000929">
    <property type="protein sequence ID" value="KAE9100563.1"/>
    <property type="molecule type" value="Genomic_DNA"/>
</dbReference>